<gene>
    <name evidence="1" type="ORF">T12_2699</name>
    <name evidence="2" type="ORF">T12_4479</name>
</gene>
<dbReference type="AlphaFoldDB" id="A0A0V0ZZ38"/>
<evidence type="ECO:0000313" key="2">
    <source>
        <dbReference type="EMBL" id="KRY17946.1"/>
    </source>
</evidence>
<keyword evidence="3" id="KW-1185">Reference proteome</keyword>
<sequence>MIHVPFRLFLMRSNCSLRELLPENCPPFRSVKCLLDLERCSVLRHSEHFHQLGLVKFMPSVKTDLKQLAFVRNVPPFLRYSSLSGPELEQRCCTYISIQDTYQMQFFRSFQKSNNPNNSKLRSFSDSP</sequence>
<comment type="caution">
    <text evidence="1">The sequence shown here is derived from an EMBL/GenBank/DDBJ whole genome shotgun (WGS) entry which is preliminary data.</text>
</comment>
<evidence type="ECO:0000313" key="3">
    <source>
        <dbReference type="Proteomes" id="UP000054783"/>
    </source>
</evidence>
<proteinExistence type="predicted"/>
<reference evidence="1 3" key="1">
    <citation type="submission" date="2015-01" db="EMBL/GenBank/DDBJ databases">
        <title>Evolution of Trichinella species and genotypes.</title>
        <authorList>
            <person name="Korhonen P.K."/>
            <person name="Edoardo P."/>
            <person name="Giuseppe L.R."/>
            <person name="Gasser R.B."/>
        </authorList>
    </citation>
    <scope>NUCLEOTIDE SEQUENCE [LARGE SCALE GENOMIC DNA]</scope>
    <source>
        <strain evidence="1">ISS2496</strain>
    </source>
</reference>
<evidence type="ECO:0000313" key="1">
    <source>
        <dbReference type="EMBL" id="KRY17943.1"/>
    </source>
</evidence>
<protein>
    <submittedName>
        <fullName evidence="1">Uncharacterized protein</fullName>
    </submittedName>
</protein>
<dbReference type="Proteomes" id="UP000054783">
    <property type="component" value="Unassembled WGS sequence"/>
</dbReference>
<dbReference type="EMBL" id="JYDQ01000053">
    <property type="protein sequence ID" value="KRY17946.1"/>
    <property type="molecule type" value="Genomic_DNA"/>
</dbReference>
<name>A0A0V0ZZ38_9BILA</name>
<dbReference type="EMBL" id="JYDQ01000053">
    <property type="protein sequence ID" value="KRY17943.1"/>
    <property type="molecule type" value="Genomic_DNA"/>
</dbReference>
<organism evidence="1 3">
    <name type="scientific">Trichinella patagoniensis</name>
    <dbReference type="NCBI Taxonomy" id="990121"/>
    <lineage>
        <taxon>Eukaryota</taxon>
        <taxon>Metazoa</taxon>
        <taxon>Ecdysozoa</taxon>
        <taxon>Nematoda</taxon>
        <taxon>Enoplea</taxon>
        <taxon>Dorylaimia</taxon>
        <taxon>Trichinellida</taxon>
        <taxon>Trichinellidae</taxon>
        <taxon>Trichinella</taxon>
    </lineage>
</organism>
<accession>A0A0V0ZZ38</accession>